<keyword evidence="1" id="KW-0472">Membrane</keyword>
<dbReference type="RefSeq" id="WP_039173588.1">
    <property type="nucleotide sequence ID" value="NZ_JPXX01000021.1"/>
</dbReference>
<dbReference type="AlphaFoldDB" id="A0A0A2Y2X1"/>
<evidence type="ECO:0000313" key="3">
    <source>
        <dbReference type="Proteomes" id="UP000030539"/>
    </source>
</evidence>
<organism evidence="2 3">
    <name type="scientific">Gallibacterium genomosp. 1</name>
    <dbReference type="NCBI Taxonomy" id="155515"/>
    <lineage>
        <taxon>Bacteria</taxon>
        <taxon>Pseudomonadati</taxon>
        <taxon>Pseudomonadota</taxon>
        <taxon>Gammaproteobacteria</taxon>
        <taxon>Pasteurellales</taxon>
        <taxon>Pasteurellaceae</taxon>
        <taxon>Gallibacterium</taxon>
    </lineage>
</organism>
<accession>A0A0A2Y2X1</accession>
<proteinExistence type="predicted"/>
<protein>
    <submittedName>
        <fullName evidence="2">Uncharacterized protein</fullName>
    </submittedName>
</protein>
<sequence length="141" mass="16160">MQSSEVISIVALLVSIIAIPIGYFLGARNARHNAHNEAIDSLQELCNKIFEDALRVHKQAASLNEGDFHLMIAYHKRLQGKCTEIMELAQNDFYPNIEIREVKKVTTNQLFSDDLTVRNIAIRSLIYKLHAVHSKYHKKFI</sequence>
<dbReference type="EMBL" id="JPXX01000021">
    <property type="protein sequence ID" value="KGQ36960.1"/>
    <property type="molecule type" value="Genomic_DNA"/>
</dbReference>
<comment type="caution">
    <text evidence="2">The sequence shown here is derived from an EMBL/GenBank/DDBJ whole genome shotgun (WGS) entry which is preliminary data.</text>
</comment>
<evidence type="ECO:0000256" key="1">
    <source>
        <dbReference type="SAM" id="Phobius"/>
    </source>
</evidence>
<name>A0A0A2Y2X1_9PAST</name>
<reference evidence="2 3" key="1">
    <citation type="submission" date="2014-08" db="EMBL/GenBank/DDBJ databases">
        <title>Chaperone-usher fimbriae in a diverse selection of Gallibacterium genomes.</title>
        <authorList>
            <person name="Kudirkiene E."/>
            <person name="Bager R.J."/>
            <person name="Johnson T.J."/>
            <person name="Bojesen A.M."/>
        </authorList>
    </citation>
    <scope>NUCLEOTIDE SEQUENCE [LARGE SCALE GENOMIC DNA]</scope>
    <source>
        <strain evidence="2 3">CCM5974</strain>
    </source>
</reference>
<feature type="transmembrane region" description="Helical" evidence="1">
    <location>
        <begin position="6"/>
        <end position="25"/>
    </location>
</feature>
<dbReference type="STRING" id="155515.JP36_07580"/>
<gene>
    <name evidence="2" type="ORF">JP36_07580</name>
</gene>
<dbReference type="Proteomes" id="UP000030539">
    <property type="component" value="Unassembled WGS sequence"/>
</dbReference>
<keyword evidence="1" id="KW-0812">Transmembrane</keyword>
<keyword evidence="1" id="KW-1133">Transmembrane helix</keyword>
<evidence type="ECO:0000313" key="2">
    <source>
        <dbReference type="EMBL" id="KGQ36960.1"/>
    </source>
</evidence>